<dbReference type="WBParaSite" id="GPUH_0000405801-mRNA-1">
    <property type="protein sequence ID" value="GPUH_0000405801-mRNA-1"/>
    <property type="gene ID" value="GPUH_0000405801"/>
</dbReference>
<organism evidence="4">
    <name type="scientific">Gongylonema pulchrum</name>
    <dbReference type="NCBI Taxonomy" id="637853"/>
    <lineage>
        <taxon>Eukaryota</taxon>
        <taxon>Metazoa</taxon>
        <taxon>Ecdysozoa</taxon>
        <taxon>Nematoda</taxon>
        <taxon>Chromadorea</taxon>
        <taxon>Rhabditida</taxon>
        <taxon>Spirurina</taxon>
        <taxon>Spiruromorpha</taxon>
        <taxon>Spiruroidea</taxon>
        <taxon>Gongylonematidae</taxon>
        <taxon>Gongylonema</taxon>
    </lineage>
</organism>
<reference evidence="4" key="1">
    <citation type="submission" date="2016-06" db="UniProtKB">
        <authorList>
            <consortium name="WormBaseParasite"/>
        </authorList>
    </citation>
    <scope>IDENTIFICATION</scope>
</reference>
<dbReference type="Proteomes" id="UP000271098">
    <property type="component" value="Unassembled WGS sequence"/>
</dbReference>
<name>A0A183D5R0_9BILA</name>
<evidence type="ECO:0000313" key="3">
    <source>
        <dbReference type="Proteomes" id="UP000271098"/>
    </source>
</evidence>
<protein>
    <submittedName>
        <fullName evidence="4">Ovule protein</fullName>
    </submittedName>
</protein>
<reference evidence="2 3" key="2">
    <citation type="submission" date="2018-11" db="EMBL/GenBank/DDBJ databases">
        <authorList>
            <consortium name="Pathogen Informatics"/>
        </authorList>
    </citation>
    <scope>NUCLEOTIDE SEQUENCE [LARGE SCALE GENOMIC DNA]</scope>
</reference>
<accession>A0A183D5R0</accession>
<evidence type="ECO:0000256" key="1">
    <source>
        <dbReference type="SAM" id="MobiDB-lite"/>
    </source>
</evidence>
<evidence type="ECO:0000313" key="4">
    <source>
        <dbReference type="WBParaSite" id="GPUH_0000405801-mRNA-1"/>
    </source>
</evidence>
<evidence type="ECO:0000313" key="2">
    <source>
        <dbReference type="EMBL" id="VDK42171.1"/>
    </source>
</evidence>
<feature type="region of interest" description="Disordered" evidence="1">
    <location>
        <begin position="38"/>
        <end position="57"/>
    </location>
</feature>
<dbReference type="AlphaFoldDB" id="A0A183D5R0"/>
<gene>
    <name evidence="2" type="ORF">GPUH_LOCUS4049</name>
</gene>
<dbReference type="EMBL" id="UYRT01007352">
    <property type="protein sequence ID" value="VDK42171.1"/>
    <property type="molecule type" value="Genomic_DNA"/>
</dbReference>
<feature type="compositionally biased region" description="Polar residues" evidence="1">
    <location>
        <begin position="39"/>
        <end position="57"/>
    </location>
</feature>
<sequence>MIMEIELMQEKLKQLEKKDAEQKFSYFEELGGAAVDVNSEVSKPSSSTQRSVTSENQHAAVVTQRRHSVLVSELKASFSLLFFFEFFTLVPNSNV</sequence>
<proteinExistence type="predicted"/>
<keyword evidence="3" id="KW-1185">Reference proteome</keyword>